<reference evidence="7 8" key="1">
    <citation type="submission" date="2024-02" db="EMBL/GenBank/DDBJ databases">
        <title>High-quality chromosome-scale genome assembly of Pensacola bahiagrass (Paspalum notatum Flugge var. saurae).</title>
        <authorList>
            <person name="Vega J.M."/>
            <person name="Podio M."/>
            <person name="Orjuela J."/>
            <person name="Siena L.A."/>
            <person name="Pessino S.C."/>
            <person name="Combes M.C."/>
            <person name="Mariac C."/>
            <person name="Albertini E."/>
            <person name="Pupilli F."/>
            <person name="Ortiz J.P.A."/>
            <person name="Leblanc O."/>
        </authorList>
    </citation>
    <scope>NUCLEOTIDE SEQUENCE [LARGE SCALE GENOMIC DNA]</scope>
    <source>
        <strain evidence="7">R1</strain>
        <tissue evidence="7">Leaf</tissue>
    </source>
</reference>
<dbReference type="InterPro" id="IPR013103">
    <property type="entry name" value="RVT_2"/>
</dbReference>
<dbReference type="Proteomes" id="UP001341281">
    <property type="component" value="Chromosome 05"/>
</dbReference>
<feature type="domain" description="Integrase catalytic" evidence="6">
    <location>
        <begin position="182"/>
        <end position="357"/>
    </location>
</feature>
<dbReference type="Pfam" id="PF07727">
    <property type="entry name" value="RVT_2"/>
    <property type="match status" value="2"/>
</dbReference>
<keyword evidence="1" id="KW-0645">Protease</keyword>
<keyword evidence="8" id="KW-1185">Reference proteome</keyword>
<proteinExistence type="predicted"/>
<evidence type="ECO:0000256" key="2">
    <source>
        <dbReference type="ARBA" id="ARBA00022723"/>
    </source>
</evidence>
<dbReference type="InterPro" id="IPR036397">
    <property type="entry name" value="RNaseH_sf"/>
</dbReference>
<dbReference type="CDD" id="cd09272">
    <property type="entry name" value="RNase_HI_RT_Ty1"/>
    <property type="match status" value="1"/>
</dbReference>
<feature type="compositionally biased region" description="Low complexity" evidence="5">
    <location>
        <begin position="452"/>
        <end position="470"/>
    </location>
</feature>
<dbReference type="GO" id="GO:0003676">
    <property type="term" value="F:nucleic acid binding"/>
    <property type="evidence" value="ECO:0007669"/>
    <property type="project" value="InterPro"/>
</dbReference>
<dbReference type="GO" id="GO:0015074">
    <property type="term" value="P:DNA integration"/>
    <property type="evidence" value="ECO:0007669"/>
    <property type="project" value="InterPro"/>
</dbReference>
<dbReference type="Pfam" id="PF25597">
    <property type="entry name" value="SH3_retrovirus"/>
    <property type="match status" value="2"/>
</dbReference>
<keyword evidence="2" id="KW-0479">Metal-binding</keyword>
<dbReference type="PANTHER" id="PTHR42648">
    <property type="entry name" value="TRANSPOSASE, PUTATIVE-RELATED"/>
    <property type="match status" value="1"/>
</dbReference>
<dbReference type="PROSITE" id="PS50994">
    <property type="entry name" value="INTEGRASE"/>
    <property type="match status" value="2"/>
</dbReference>
<dbReference type="SUPFAM" id="SSF56672">
    <property type="entry name" value="DNA/RNA polymerases"/>
    <property type="match status" value="1"/>
</dbReference>
<feature type="region of interest" description="Disordered" evidence="5">
    <location>
        <begin position="426"/>
        <end position="503"/>
    </location>
</feature>
<dbReference type="Gene3D" id="3.30.420.10">
    <property type="entry name" value="Ribonuclease H-like superfamily/Ribonuclease H"/>
    <property type="match status" value="2"/>
</dbReference>
<dbReference type="Pfam" id="PF13976">
    <property type="entry name" value="gag_pre-integrs"/>
    <property type="match status" value="2"/>
</dbReference>
<evidence type="ECO:0000259" key="6">
    <source>
        <dbReference type="PROSITE" id="PS50994"/>
    </source>
</evidence>
<dbReference type="GO" id="GO:0004190">
    <property type="term" value="F:aspartic-type endopeptidase activity"/>
    <property type="evidence" value="ECO:0007669"/>
    <property type="project" value="UniProtKB-KW"/>
</dbReference>
<feature type="domain" description="Integrase catalytic" evidence="6">
    <location>
        <begin position="906"/>
        <end position="1072"/>
    </location>
</feature>
<dbReference type="InterPro" id="IPR012337">
    <property type="entry name" value="RNaseH-like_sf"/>
</dbReference>
<dbReference type="Pfam" id="PF22936">
    <property type="entry name" value="Pol_BBD"/>
    <property type="match status" value="1"/>
</dbReference>
<dbReference type="GO" id="GO:0006508">
    <property type="term" value="P:proteolysis"/>
    <property type="evidence" value="ECO:0007669"/>
    <property type="project" value="UniProtKB-KW"/>
</dbReference>
<evidence type="ECO:0000256" key="4">
    <source>
        <dbReference type="ARBA" id="ARBA00022801"/>
    </source>
</evidence>
<dbReference type="InterPro" id="IPR025724">
    <property type="entry name" value="GAG-pre-integrase_dom"/>
</dbReference>
<accession>A0AAQ3TKM2</accession>
<evidence type="ECO:0000313" key="8">
    <source>
        <dbReference type="Proteomes" id="UP001341281"/>
    </source>
</evidence>
<name>A0AAQ3TKM2_PASNO</name>
<dbReference type="PANTHER" id="PTHR42648:SF21">
    <property type="entry name" value="CYSTEINE-RICH RLK (RECEPTOR-LIKE PROTEIN KINASE) 8"/>
    <property type="match status" value="1"/>
</dbReference>
<dbReference type="InterPro" id="IPR057670">
    <property type="entry name" value="SH3_retrovirus"/>
</dbReference>
<evidence type="ECO:0000256" key="5">
    <source>
        <dbReference type="SAM" id="MobiDB-lite"/>
    </source>
</evidence>
<organism evidence="7 8">
    <name type="scientific">Paspalum notatum var. saurae</name>
    <dbReference type="NCBI Taxonomy" id="547442"/>
    <lineage>
        <taxon>Eukaryota</taxon>
        <taxon>Viridiplantae</taxon>
        <taxon>Streptophyta</taxon>
        <taxon>Embryophyta</taxon>
        <taxon>Tracheophyta</taxon>
        <taxon>Spermatophyta</taxon>
        <taxon>Magnoliopsida</taxon>
        <taxon>Liliopsida</taxon>
        <taxon>Poales</taxon>
        <taxon>Poaceae</taxon>
        <taxon>PACMAD clade</taxon>
        <taxon>Panicoideae</taxon>
        <taxon>Andropogonodae</taxon>
        <taxon>Paspaleae</taxon>
        <taxon>Paspalinae</taxon>
        <taxon>Paspalum</taxon>
    </lineage>
</organism>
<dbReference type="InterPro" id="IPR001584">
    <property type="entry name" value="Integrase_cat-core"/>
</dbReference>
<dbReference type="SUPFAM" id="SSF53098">
    <property type="entry name" value="Ribonuclease H-like"/>
    <property type="match status" value="2"/>
</dbReference>
<feature type="compositionally biased region" description="Acidic residues" evidence="5">
    <location>
        <begin position="433"/>
        <end position="449"/>
    </location>
</feature>
<dbReference type="EMBL" id="CP144749">
    <property type="protein sequence ID" value="WVZ75884.1"/>
    <property type="molecule type" value="Genomic_DNA"/>
</dbReference>
<gene>
    <name evidence="7" type="ORF">U9M48_023905</name>
</gene>
<evidence type="ECO:0000256" key="1">
    <source>
        <dbReference type="ARBA" id="ARBA00022670"/>
    </source>
</evidence>
<dbReference type="InterPro" id="IPR054722">
    <property type="entry name" value="PolX-like_BBD"/>
</dbReference>
<dbReference type="GO" id="GO:0046872">
    <property type="term" value="F:metal ion binding"/>
    <property type="evidence" value="ECO:0007669"/>
    <property type="project" value="UniProtKB-KW"/>
</dbReference>
<keyword evidence="4" id="KW-0378">Hydrolase</keyword>
<evidence type="ECO:0000256" key="3">
    <source>
        <dbReference type="ARBA" id="ARBA00022750"/>
    </source>
</evidence>
<sequence length="1629" mass="184389">MEDVWIMHSGCSRHMTGHRKWFSSLNPLSTKEYITFGDNGQGKVMGVGSVSLSAKLSLREVAFIRNLGFNLVSVSQLLDEGFEVRFKKGACCVLDAEETLVCSLLPFGQVFRVDLTSVSGPARCLVASPSSDIWKWHRRLGHLSFDLLVRLSSMGLIRGLPKLRAEKDLVCHPCRHGKMVAASHIPVSQVMTSYLGELLHMDTVVPARVASVSGKWYVLVVVDDFSRFSWVFFMESKDEAFDFIRDLVLRLRNESHKAMRAIRSDNGAEFRNSRFENFCRDLGLEHQFYSPYTPPQNGVVERKNRTLVEMARTMLDEHRTPRRFWAETVNTACYIANRIFLRAFLGKTSYELRFGRQPSVKHLRAFGCRCFVLKKAGHLDKFESRCLDGIFLGYASSSKAFHVGILEAKQVVETCEVSFDETMPCTTPAFEFSGDDEEGTPIFEDEEGAVNDGDAGATAPAAAPAPSTTSSDDEGGPLPTASSSLPRQQAHAEAGPAEDAGEVTSEIVPSRQVQRDHPPHRMIGDIHQRVIRSSVNSLAFFSHSAYVASFEPRDVSHALSDPNWVNAMHEELENFERNHDLVEPPPNCRPIGTKWVFKNKKGEDGMVVRNKARLGFCQKEGIDYEETFAPVARLDAIRILLAFAASKGFKMQQMDVKSAFLNGFIEVEVYMRQPPGLESAKFPDRVYKLRKALYGLKQAPRVWCEKQALKGRGFGSHWVMDSGCTQHMTGDSRMFTSLSGNVEEYDKITFGDNSKGKVEGFGKIEISSEYSISNVLLVDSLNFNLLSVGQLCDLGFQCLFKPNEVIVSKIDGGEEVFKGFRHNNLYLVDFNSKKANLQACLFSKNSMGWLWHRRLAHVGMSTLKKVMKKDLVPGLKDITFEKDKLCSACQAGKQVANTHPSKTFMSTSRPLELLHMDLFGPTTYTSIGGNNYGFVIVDDFSRYTWVYFLEDKTEVAHVFSKFAKRAQNEFNTSIVKIRSDNGREFDNTNIEEYCDEIGIKHEFSATYTPQQNGVVERKNRTLITLARSMLDEYGTSEKFWAEAINTACYASNRLYPHRLLDKTPYELLNGRKPNISYFRVFGCKCYIYKKRQHLGKFQRHCDIGFLLGYSSKSKAYRVFNNATGMVEETIEPTTIDQALSDPDWVNAMHEELNNFTRNEVWTLEAKPKGARVIGTKWVFRNKQDDEGNIVRNKARLVAKGYSQVEGIDFGETFAPVARLEAIRFLLAYASHHDMKLYQMDVKSAFLNGYINELVYVEQPPGFEDPNHPDLIKASTSSLRLRDFLIEKGFTIGRVDTTLFTKKMDNELFICQVYVDDIIFGSTNEEYCKGFGKMMANEFEMSMIGELTFFLGFQIKQLREGTFIYQDKYTRDLLKRFKMDDCKPIETPMATNTKLDPDESGIKVDQTLYRSIIGSLLYLCASRPDIMFSVCLCARFQADPKESHLTTMKRILRYLKHTPSIGLWYPKGASFELLGYTDSDFAGCRVERKSTSGGCYLLGRSLVSWSSKKQNYVSLSTAEAEFIAAGSSCAQLLYMKQTLKDYGVELSRIPLLCDNESAVKLTNNPVQHSRTKHIDILHHFIRDHVAKGDILLRNVGTKEQLADIFTKPLDKSNFCRLRGELNVLDARTIM</sequence>
<keyword evidence="3" id="KW-0064">Aspartyl protease</keyword>
<dbReference type="Pfam" id="PF00665">
    <property type="entry name" value="rve"/>
    <property type="match status" value="2"/>
</dbReference>
<evidence type="ECO:0000313" key="7">
    <source>
        <dbReference type="EMBL" id="WVZ75884.1"/>
    </source>
</evidence>
<dbReference type="InterPro" id="IPR039537">
    <property type="entry name" value="Retrotran_Ty1/copia-like"/>
</dbReference>
<protein>
    <recommendedName>
        <fullName evidence="6">Integrase catalytic domain-containing protein</fullName>
    </recommendedName>
</protein>
<dbReference type="InterPro" id="IPR043502">
    <property type="entry name" value="DNA/RNA_pol_sf"/>
</dbReference>